<dbReference type="InterPro" id="IPR050397">
    <property type="entry name" value="Env_Response_Regulators"/>
</dbReference>
<keyword evidence="2" id="KW-0808">Transferase</keyword>
<evidence type="ECO:0000313" key="3">
    <source>
        <dbReference type="EMBL" id="CUU43725.1"/>
    </source>
</evidence>
<dbReference type="InterPro" id="IPR014710">
    <property type="entry name" value="RmlC-like_jellyroll"/>
</dbReference>
<organism evidence="3 4">
    <name type="scientific">Blastochloris viridis</name>
    <name type="common">Rhodopseudomonas viridis</name>
    <dbReference type="NCBI Taxonomy" id="1079"/>
    <lineage>
        <taxon>Bacteria</taxon>
        <taxon>Pseudomonadati</taxon>
        <taxon>Pseudomonadota</taxon>
        <taxon>Alphaproteobacteria</taxon>
        <taxon>Hyphomicrobiales</taxon>
        <taxon>Blastochloridaceae</taxon>
        <taxon>Blastochloris</taxon>
    </lineage>
</organism>
<keyword evidence="2" id="KW-0418">Kinase</keyword>
<name>A0A0H5BCU8_BLAVI</name>
<protein>
    <submittedName>
        <fullName evidence="3">DNA-binding transcriptional dual regulator Crp</fullName>
    </submittedName>
    <submittedName>
        <fullName evidence="2">cAMP-binding proteins-catabolite gene activator and regulatory subunit of cAMP-dependent protein kinases</fullName>
    </submittedName>
</protein>
<sequence>MALDDDVALLERVAVLQVLGRDALRILAIGAEARRLKAGDTLFREGEDADAAYVVASGTVALKNVLHTDRAEVLAGPGAMIGETALITEVRRPATAVGRNDATLLRIPRHTFLRMLEGYPAAAEQLQALLARRLADTIAELDRVRRRLDVSDRAS</sequence>
<dbReference type="PROSITE" id="PS50042">
    <property type="entry name" value="CNMP_BINDING_3"/>
    <property type="match status" value="1"/>
</dbReference>
<proteinExistence type="predicted"/>
<keyword evidence="4" id="KW-1185">Reference proteome</keyword>
<dbReference type="EMBL" id="LN907867">
    <property type="protein sequence ID" value="CUU43725.1"/>
    <property type="molecule type" value="Genomic_DNA"/>
</dbReference>
<accession>A0A0H5BCU8</accession>
<feature type="domain" description="Cyclic nucleotide-binding" evidence="1">
    <location>
        <begin position="15"/>
        <end position="133"/>
    </location>
</feature>
<dbReference type="RefSeq" id="WP_082417259.1">
    <property type="nucleotide sequence ID" value="NZ_AP014854.2"/>
</dbReference>
<dbReference type="Gene3D" id="2.60.120.10">
    <property type="entry name" value="Jelly Rolls"/>
    <property type="match status" value="1"/>
</dbReference>
<evidence type="ECO:0000313" key="2">
    <source>
        <dbReference type="EMBL" id="BAR98949.1"/>
    </source>
</evidence>
<evidence type="ECO:0000313" key="4">
    <source>
        <dbReference type="Proteomes" id="UP000065734"/>
    </source>
</evidence>
<dbReference type="InterPro" id="IPR000595">
    <property type="entry name" value="cNMP-bd_dom"/>
</dbReference>
<dbReference type="OrthoDB" id="9807547at2"/>
<dbReference type="GO" id="GO:0016301">
    <property type="term" value="F:kinase activity"/>
    <property type="evidence" value="ECO:0007669"/>
    <property type="project" value="UniProtKB-KW"/>
</dbReference>
<dbReference type="SUPFAM" id="SSF51206">
    <property type="entry name" value="cAMP-binding domain-like"/>
    <property type="match status" value="1"/>
</dbReference>
<reference evidence="3" key="2">
    <citation type="submission" date="2015-11" db="EMBL/GenBank/DDBJ databases">
        <authorList>
            <person name="Zhang Y."/>
            <person name="Guo Z."/>
        </authorList>
    </citation>
    <scope>NUCLEOTIDE SEQUENCE</scope>
    <source>
        <strain evidence="3">1</strain>
    </source>
</reference>
<keyword evidence="3" id="KW-0238">DNA-binding</keyword>
<dbReference type="PANTHER" id="PTHR24567">
    <property type="entry name" value="CRP FAMILY TRANSCRIPTIONAL REGULATORY PROTEIN"/>
    <property type="match status" value="1"/>
</dbReference>
<dbReference type="AlphaFoldDB" id="A0A0H5BCU8"/>
<dbReference type="CDD" id="cd00038">
    <property type="entry name" value="CAP_ED"/>
    <property type="match status" value="1"/>
</dbReference>
<dbReference type="SMART" id="SM00100">
    <property type="entry name" value="cNMP"/>
    <property type="match status" value="1"/>
</dbReference>
<dbReference type="PANTHER" id="PTHR24567:SF68">
    <property type="entry name" value="DNA-BINDING TRANSCRIPTIONAL DUAL REGULATOR CRP"/>
    <property type="match status" value="1"/>
</dbReference>
<reference evidence="4" key="3">
    <citation type="journal article" date="2016" name="Genome Announc.">
        <title>Revised genome sequence of the purple photosynthetic bacterium Blastochloris viridis.</title>
        <authorList>
            <person name="Liu L.N."/>
            <person name="Faulkner M."/>
            <person name="Liu X."/>
            <person name="Huang F."/>
            <person name="Darby A.C."/>
            <person name="Hall N."/>
        </authorList>
    </citation>
    <scope>NUCLEOTIDE SEQUENCE [LARGE SCALE GENOMIC DNA]</scope>
    <source>
        <strain evidence="4">ATCC 19567 / DSM 133 / F</strain>
    </source>
</reference>
<evidence type="ECO:0000259" key="1">
    <source>
        <dbReference type="PROSITE" id="PS50042"/>
    </source>
</evidence>
<dbReference type="GO" id="GO:0003700">
    <property type="term" value="F:DNA-binding transcription factor activity"/>
    <property type="evidence" value="ECO:0007669"/>
    <property type="project" value="TreeGrafter"/>
</dbReference>
<dbReference type="Pfam" id="PF00027">
    <property type="entry name" value="cNMP_binding"/>
    <property type="match status" value="1"/>
</dbReference>
<dbReference type="GO" id="GO:0005829">
    <property type="term" value="C:cytosol"/>
    <property type="evidence" value="ECO:0007669"/>
    <property type="project" value="TreeGrafter"/>
</dbReference>
<reference evidence="2" key="1">
    <citation type="journal article" date="2015" name="Genome Announc.">
        <title>Complete Genome Sequence of the Bacteriochlorophyll b-Producing Photosynthetic Bacterium Blastochloris viridis.</title>
        <authorList>
            <person name="Tsukatani Y."/>
            <person name="Hirose Y."/>
            <person name="Harada J."/>
            <person name="Misawa N."/>
            <person name="Mori K."/>
            <person name="Inoue K."/>
            <person name="Tamiaki H."/>
        </authorList>
    </citation>
    <scope>NUCLEOTIDE SEQUENCE [LARGE SCALE GENOMIC DNA]</scope>
    <source>
        <strain evidence="2">DSM 133</strain>
    </source>
</reference>
<dbReference type="Proteomes" id="UP000065734">
    <property type="component" value="Chromosome I"/>
</dbReference>
<dbReference type="InterPro" id="IPR018490">
    <property type="entry name" value="cNMP-bd_dom_sf"/>
</dbReference>
<dbReference type="EMBL" id="AP014854">
    <property type="protein sequence ID" value="BAR98949.1"/>
    <property type="molecule type" value="Genomic_DNA"/>
</dbReference>
<gene>
    <name evidence="2" type="ORF">BV133_1356</name>
    <name evidence="3" type="ORF">BVIRIDIS_27510</name>
</gene>
<dbReference type="KEGG" id="bvr:BVIR_3307"/>
<dbReference type="STRING" id="1079.BVIR_3307"/>
<dbReference type="GO" id="GO:0003677">
    <property type="term" value="F:DNA binding"/>
    <property type="evidence" value="ECO:0007669"/>
    <property type="project" value="UniProtKB-KW"/>
</dbReference>